<sequence>MTSSVLQGSALGRLVAHVREVGDGVVSTLGPDGGPQAAYLPLAVTDAGELVFDARASSRKVANVARDPRVAVVVGGREGTTLQVQGVADVPAGPDRERCAAAYGREFPQFVASLTDPGIVVVRVRVLWARWGDFRVSPPVLEDLSDGGRG</sequence>
<evidence type="ECO:0000259" key="2">
    <source>
        <dbReference type="Pfam" id="PF01243"/>
    </source>
</evidence>
<protein>
    <submittedName>
        <fullName evidence="3">Pyridoxamine 5'-phosphate oxidase family protein</fullName>
    </submittedName>
</protein>
<proteinExistence type="predicted"/>
<keyword evidence="1" id="KW-0560">Oxidoreductase</keyword>
<evidence type="ECO:0000313" key="3">
    <source>
        <dbReference type="EMBL" id="MCK9793585.1"/>
    </source>
</evidence>
<feature type="domain" description="Pyridoxamine 5'-phosphate oxidase N-terminal" evidence="2">
    <location>
        <begin position="24"/>
        <end position="126"/>
    </location>
</feature>
<dbReference type="PANTHER" id="PTHR35176:SF6">
    <property type="entry name" value="HEME OXYGENASE HI_0854-RELATED"/>
    <property type="match status" value="1"/>
</dbReference>
<dbReference type="SUPFAM" id="SSF50475">
    <property type="entry name" value="FMN-binding split barrel"/>
    <property type="match status" value="1"/>
</dbReference>
<dbReference type="PANTHER" id="PTHR35176">
    <property type="entry name" value="HEME OXYGENASE HI_0854-RELATED"/>
    <property type="match status" value="1"/>
</dbReference>
<organism evidence="3 4">
    <name type="scientific">Isoptericola peretonis</name>
    <dbReference type="NCBI Taxonomy" id="2918523"/>
    <lineage>
        <taxon>Bacteria</taxon>
        <taxon>Bacillati</taxon>
        <taxon>Actinomycetota</taxon>
        <taxon>Actinomycetes</taxon>
        <taxon>Micrococcales</taxon>
        <taxon>Promicromonosporaceae</taxon>
        <taxon>Isoptericola</taxon>
    </lineage>
</organism>
<dbReference type="Pfam" id="PF01243">
    <property type="entry name" value="PNPOx_N"/>
    <property type="match status" value="1"/>
</dbReference>
<dbReference type="Proteomes" id="UP001651050">
    <property type="component" value="Unassembled WGS sequence"/>
</dbReference>
<dbReference type="InterPro" id="IPR052019">
    <property type="entry name" value="F420H2_bilvrd_red/Heme_oxyg"/>
</dbReference>
<gene>
    <name evidence="3" type="ORF">M1843_07495</name>
</gene>
<accession>A0ABT0J257</accession>
<keyword evidence="4" id="KW-1185">Reference proteome</keyword>
<evidence type="ECO:0000256" key="1">
    <source>
        <dbReference type="ARBA" id="ARBA00023002"/>
    </source>
</evidence>
<dbReference type="InterPro" id="IPR011576">
    <property type="entry name" value="Pyridox_Oxase_N"/>
</dbReference>
<reference evidence="3 4" key="1">
    <citation type="submission" date="2022-02" db="EMBL/GenBank/DDBJ databases">
        <title>The car tank lid bacteriome: a reservoir of bacteria with potential in bioremediation of fuel.</title>
        <authorList>
            <person name="Vidal-Verdu A."/>
            <person name="Gomez-Martinez D."/>
            <person name="Latorre-Perez A."/>
            <person name="Pereto J."/>
            <person name="Porcar M."/>
        </authorList>
    </citation>
    <scope>NUCLEOTIDE SEQUENCE [LARGE SCALE GENOMIC DNA]</scope>
    <source>
        <strain evidence="3 4">4D.3</strain>
    </source>
</reference>
<name>A0ABT0J257_9MICO</name>
<dbReference type="InterPro" id="IPR012349">
    <property type="entry name" value="Split_barrel_FMN-bd"/>
</dbReference>
<dbReference type="EMBL" id="JALQCY010000002">
    <property type="protein sequence ID" value="MCK9793585.1"/>
    <property type="molecule type" value="Genomic_DNA"/>
</dbReference>
<comment type="caution">
    <text evidence="3">The sequence shown here is derived from an EMBL/GenBank/DDBJ whole genome shotgun (WGS) entry which is preliminary data.</text>
</comment>
<dbReference type="Gene3D" id="2.30.110.10">
    <property type="entry name" value="Electron Transport, Fmn-binding Protein, Chain A"/>
    <property type="match status" value="1"/>
</dbReference>
<evidence type="ECO:0000313" key="4">
    <source>
        <dbReference type="Proteomes" id="UP001651050"/>
    </source>
</evidence>
<dbReference type="RefSeq" id="WP_416343428.1">
    <property type="nucleotide sequence ID" value="NZ_JALQCY010000002.1"/>
</dbReference>